<reference evidence="2" key="3">
    <citation type="submission" date="2021-06" db="EMBL/GenBank/DDBJ databases">
        <title>Genomic Description and Analysis of Intracellular Bacteria, Candidatus Berkiella cookevillensis and Candidatus Berkiella aquae.</title>
        <authorList>
            <person name="Kidane D.T."/>
            <person name="Mehari Y.T."/>
            <person name="Rice F.C."/>
            <person name="Arivett B.A."/>
            <person name="Farone A.L."/>
            <person name="Berk S.G."/>
            <person name="Farone M.B."/>
        </authorList>
    </citation>
    <scope>NUCLEOTIDE SEQUENCE</scope>
    <source>
        <strain evidence="2">CC99</strain>
    </source>
</reference>
<reference evidence="2" key="2">
    <citation type="journal article" date="2016" name="Genome Announc.">
        <title>Draft Genome Sequences of Two Novel Amoeba-Resistant Intranuclear Bacteria, 'Candidatus Berkiella cookevillensis' and 'Candidatus Berkiella aquae'.</title>
        <authorList>
            <person name="Mehari Y.T."/>
            <person name="Arivett B.A."/>
            <person name="Farone A.L."/>
            <person name="Gunderson J.H."/>
            <person name="Farone M.B."/>
        </authorList>
    </citation>
    <scope>NUCLEOTIDE SEQUENCE</scope>
    <source>
        <strain evidence="2">CC99</strain>
    </source>
</reference>
<gene>
    <name evidence="2" type="ORF">CC99x_007565</name>
    <name evidence="1" type="ORF">CC99x_02364</name>
</gene>
<evidence type="ECO:0000313" key="1">
    <source>
        <dbReference type="EMBL" id="KRG17396.1"/>
    </source>
</evidence>
<reference evidence="1" key="1">
    <citation type="submission" date="2015-09" db="EMBL/GenBank/DDBJ databases">
        <title>Draft Genome Sequences of Two Novel Amoeba-resistant Intranuclear Bacteria, Candidatus Berkiella cookevillensis and Candidatus Berkiella aquae.</title>
        <authorList>
            <person name="Mehari Y.T."/>
            <person name="Arivett B.A."/>
            <person name="Farone A.L."/>
            <person name="Gunderson J.H."/>
            <person name="Farone M.B."/>
        </authorList>
    </citation>
    <scope>NUCLEOTIDE SEQUENCE [LARGE SCALE GENOMIC DNA]</scope>
    <source>
        <strain evidence="1">CC99</strain>
    </source>
</reference>
<dbReference type="Proteomes" id="UP000051494">
    <property type="component" value="Unassembled WGS sequence"/>
</dbReference>
<sequence>MKLSILQAYCLDEMEIECFVSRQSCEEGADSKPYWVMHRKNQDANLEQQNQQLLENILNALSWDRQNIQYGDFSRVLDNVNEEPTLCGLCFGGDAELLRDRADNNSKIVLLPALELLHDNAALKRETWNRIKQFKI</sequence>
<dbReference type="InterPro" id="IPR036654">
    <property type="entry name" value="DNA_pol_III_psi_sf"/>
</dbReference>
<dbReference type="EMBL" id="LKHV02000001">
    <property type="protein sequence ID" value="MCS5708760.1"/>
    <property type="molecule type" value="Genomic_DNA"/>
</dbReference>
<dbReference type="EMBL" id="LKHV01000017">
    <property type="protein sequence ID" value="KRG17396.1"/>
    <property type="molecule type" value="Genomic_DNA"/>
</dbReference>
<protein>
    <submittedName>
        <fullName evidence="2">DNA polymerase III subunit psi</fullName>
        <ecNumber evidence="2">2.7.7.7</ecNumber>
    </submittedName>
</protein>
<name>A0A0Q9YK72_9GAMM</name>
<dbReference type="Gene3D" id="3.40.50.10220">
    <property type="entry name" value="DNA polymerase III, psi subunit"/>
    <property type="match status" value="1"/>
</dbReference>
<dbReference type="GO" id="GO:0008408">
    <property type="term" value="F:3'-5' exonuclease activity"/>
    <property type="evidence" value="ECO:0007669"/>
    <property type="project" value="InterPro"/>
</dbReference>
<dbReference type="InterPro" id="IPR004615">
    <property type="entry name" value="DNA_pol_III_psi"/>
</dbReference>
<accession>A0A0Q9YK72</accession>
<dbReference type="RefSeq" id="WP_057625455.1">
    <property type="nucleotide sequence ID" value="NZ_LKHV02000001.1"/>
</dbReference>
<keyword evidence="3" id="KW-1185">Reference proteome</keyword>
<dbReference type="Pfam" id="PF03603">
    <property type="entry name" value="DNA_III_psi"/>
    <property type="match status" value="1"/>
</dbReference>
<evidence type="ECO:0000313" key="3">
    <source>
        <dbReference type="Proteomes" id="UP000051494"/>
    </source>
</evidence>
<dbReference type="STRING" id="437022.CC99x_02364"/>
<comment type="caution">
    <text evidence="1">The sequence shown here is derived from an EMBL/GenBank/DDBJ whole genome shotgun (WGS) entry which is preliminary data.</text>
</comment>
<dbReference type="GO" id="GO:0006260">
    <property type="term" value="P:DNA replication"/>
    <property type="evidence" value="ECO:0007669"/>
    <property type="project" value="InterPro"/>
</dbReference>
<proteinExistence type="predicted"/>
<evidence type="ECO:0000313" key="2">
    <source>
        <dbReference type="EMBL" id="MCS5708760.1"/>
    </source>
</evidence>
<keyword evidence="2" id="KW-0808">Transferase</keyword>
<dbReference type="EC" id="2.7.7.7" evidence="2"/>
<organism evidence="1">
    <name type="scientific">Candidatus Berkiella cookevillensis</name>
    <dbReference type="NCBI Taxonomy" id="437022"/>
    <lineage>
        <taxon>Bacteria</taxon>
        <taxon>Pseudomonadati</taxon>
        <taxon>Pseudomonadota</taxon>
        <taxon>Gammaproteobacteria</taxon>
        <taxon>Candidatus Berkiellales</taxon>
        <taxon>Candidatus Berkiellaceae</taxon>
        <taxon>Candidatus Berkiella</taxon>
    </lineage>
</organism>
<dbReference type="AlphaFoldDB" id="A0A0Q9YK72"/>
<keyword evidence="2" id="KW-0548">Nucleotidyltransferase</keyword>
<dbReference type="PATRIC" id="fig|1590042.3.peg.2421"/>
<dbReference type="GO" id="GO:0003887">
    <property type="term" value="F:DNA-directed DNA polymerase activity"/>
    <property type="evidence" value="ECO:0007669"/>
    <property type="project" value="UniProtKB-EC"/>
</dbReference>